<dbReference type="GO" id="GO:0003677">
    <property type="term" value="F:DNA binding"/>
    <property type="evidence" value="ECO:0007669"/>
    <property type="project" value="InterPro"/>
</dbReference>
<evidence type="ECO:0000259" key="1">
    <source>
        <dbReference type="PROSITE" id="PS51192"/>
    </source>
</evidence>
<dbReference type="GO" id="GO:0005524">
    <property type="term" value="F:ATP binding"/>
    <property type="evidence" value="ECO:0007669"/>
    <property type="project" value="InterPro"/>
</dbReference>
<dbReference type="GO" id="GO:0004386">
    <property type="term" value="F:helicase activity"/>
    <property type="evidence" value="ECO:0007669"/>
    <property type="project" value="UniProtKB-KW"/>
</dbReference>
<dbReference type="PROSITE" id="PS51192">
    <property type="entry name" value="HELICASE_ATP_BIND_1"/>
    <property type="match status" value="1"/>
</dbReference>
<dbReference type="PANTHER" id="PTHR47396">
    <property type="entry name" value="TYPE I RESTRICTION ENZYME ECOKI R PROTEIN"/>
    <property type="match status" value="1"/>
</dbReference>
<name>A0A940STT3_9ENTE</name>
<dbReference type="PANTHER" id="PTHR47396:SF1">
    <property type="entry name" value="ATP-DEPENDENT HELICASE IRC3-RELATED"/>
    <property type="match status" value="1"/>
</dbReference>
<dbReference type="Proteomes" id="UP000674938">
    <property type="component" value="Unassembled WGS sequence"/>
</dbReference>
<organism evidence="2 3">
    <name type="scientific">Vagococcus allomyrinae</name>
    <dbReference type="NCBI Taxonomy" id="2794353"/>
    <lineage>
        <taxon>Bacteria</taxon>
        <taxon>Bacillati</taxon>
        <taxon>Bacillota</taxon>
        <taxon>Bacilli</taxon>
        <taxon>Lactobacillales</taxon>
        <taxon>Enterococcaceae</taxon>
        <taxon>Vagococcus</taxon>
    </lineage>
</organism>
<comment type="caution">
    <text evidence="2">The sequence shown here is derived from an EMBL/GenBank/DDBJ whole genome shotgun (WGS) entry which is preliminary data.</text>
</comment>
<keyword evidence="3" id="KW-1185">Reference proteome</keyword>
<protein>
    <submittedName>
        <fullName evidence="2">DEAD/DEAH box helicase family protein</fullName>
    </submittedName>
</protein>
<sequence>MNLSTKGIVWREYQKELLAQFDELKRDGSIHIVAPPGSGKTLLGIEFVRLYGGQALILVPSLALKNQWGQTIVGLYEDKRLAQSEVSFTIDEPSLITIETYQKFYQWEKTPLEVELLLLDEAHHLKRSWAEAVLSLKAQLPTLMTISLTATPPFDSEAADWARYLEVSGAIDGEISIPSLVKEDVLAPHQDFVYLIPGTTEMQASYVEHERSQEALFQLILEDDELRDYLINCQFIQAPLEALATIYESFAVYQSALLYLWHRNYDLGEAHWQLLGVSKKQGEAIGVPPVTTKDLEVIANYVAKQVPELAISQLVNQKRLGQEHWVNLFAAFPLSPQQNPLGKKQGIRQIIMREANQLQADLSAVILVDFIKAEGITGDSPSFGLFPLFNYLSELCYEEDLELAAICGDWLVVSKPLYEERFADLEGDRYPNNQDYVLLPIKEKRSHILEDVTALVNQKKIQVLIGTVALLGEGWDCPAVNCLILGNQGHGFVQTQQLRGRSLRKAAGKEASTIWHLGMVLVEVEAEKQVGLKRLSKRLAHIAGITFEQDGVIETGAERFEFPLDYQAQTIENYNEKMLFWSSQKAELSAQWQKALGKGSHLRQVVMTRFEGKPKSLKKKRTFQKDARFSVVATFALVALPVSFLVISPLAALGGAVVSSALGGALAQREKIQQRWSRFQAEREWQKTIKTWHLGAKSVYDTLVDLHLVTSSAKVKVVSTSQEISCTLEGGLKKEEALFNRGVEELFQELAMPRYLLHDDQQCWPVPAIFGQNKQAAQVFMANWQKQFKQKVTLSYTKSQQGRRLLIQHKLKALTNGQTSEIIRKDLWSN</sequence>
<dbReference type="Pfam" id="PF04851">
    <property type="entry name" value="ResIII"/>
    <property type="match status" value="1"/>
</dbReference>
<dbReference type="InterPro" id="IPR027417">
    <property type="entry name" value="P-loop_NTPase"/>
</dbReference>
<dbReference type="GO" id="GO:0016787">
    <property type="term" value="F:hydrolase activity"/>
    <property type="evidence" value="ECO:0007669"/>
    <property type="project" value="InterPro"/>
</dbReference>
<feature type="domain" description="Helicase ATP-binding" evidence="1">
    <location>
        <begin position="21"/>
        <end position="170"/>
    </location>
</feature>
<evidence type="ECO:0000313" key="2">
    <source>
        <dbReference type="EMBL" id="MBP1043497.1"/>
    </source>
</evidence>
<dbReference type="RefSeq" id="WP_209531311.1">
    <property type="nucleotide sequence ID" value="NZ_JAEEGA010000017.1"/>
</dbReference>
<dbReference type="EMBL" id="JAEEGA010000017">
    <property type="protein sequence ID" value="MBP1043497.1"/>
    <property type="molecule type" value="Genomic_DNA"/>
</dbReference>
<dbReference type="InterPro" id="IPR014001">
    <property type="entry name" value="Helicase_ATP-bd"/>
</dbReference>
<keyword evidence="2" id="KW-0378">Hydrolase</keyword>
<dbReference type="InterPro" id="IPR006935">
    <property type="entry name" value="Helicase/UvrB_N"/>
</dbReference>
<keyword evidence="2" id="KW-0067">ATP-binding</keyword>
<dbReference type="SMART" id="SM00487">
    <property type="entry name" value="DEXDc"/>
    <property type="match status" value="1"/>
</dbReference>
<proteinExistence type="predicted"/>
<keyword evidence="2" id="KW-0547">Nucleotide-binding</keyword>
<dbReference type="GO" id="GO:0005829">
    <property type="term" value="C:cytosol"/>
    <property type="evidence" value="ECO:0007669"/>
    <property type="project" value="TreeGrafter"/>
</dbReference>
<keyword evidence="2" id="KW-0347">Helicase</keyword>
<dbReference type="Gene3D" id="3.40.50.300">
    <property type="entry name" value="P-loop containing nucleotide triphosphate hydrolases"/>
    <property type="match status" value="2"/>
</dbReference>
<reference evidence="2" key="1">
    <citation type="submission" date="2020-12" db="EMBL/GenBank/DDBJ databases">
        <title>Vagococcus allomyrinae sp. nov. and Enterococcus lavae sp. nov., isolated from the larvae of Allomyrina dichotoma.</title>
        <authorList>
            <person name="Lee S.D."/>
        </authorList>
    </citation>
    <scope>NUCLEOTIDE SEQUENCE</scope>
    <source>
        <strain evidence="2">BWB3-3</strain>
    </source>
</reference>
<dbReference type="InterPro" id="IPR050742">
    <property type="entry name" value="Helicase_Restrict-Modif_Enz"/>
</dbReference>
<dbReference type="SMART" id="SM00382">
    <property type="entry name" value="AAA"/>
    <property type="match status" value="1"/>
</dbReference>
<dbReference type="SUPFAM" id="SSF52540">
    <property type="entry name" value="P-loop containing nucleoside triphosphate hydrolases"/>
    <property type="match status" value="2"/>
</dbReference>
<dbReference type="InterPro" id="IPR003593">
    <property type="entry name" value="AAA+_ATPase"/>
</dbReference>
<accession>A0A940STT3</accession>
<evidence type="ECO:0000313" key="3">
    <source>
        <dbReference type="Proteomes" id="UP000674938"/>
    </source>
</evidence>
<dbReference type="AlphaFoldDB" id="A0A940STT3"/>
<gene>
    <name evidence="2" type="ORF">I6N95_20950</name>
</gene>